<dbReference type="OrthoDB" id="9785185at2"/>
<dbReference type="CDD" id="cd00761">
    <property type="entry name" value="Glyco_tranf_GTA_type"/>
    <property type="match status" value="1"/>
</dbReference>
<dbReference type="STRING" id="1122155.SAMN02745158_02424"/>
<dbReference type="Gene3D" id="3.90.550.10">
    <property type="entry name" value="Spore Coat Polysaccharide Biosynthesis Protein SpsA, Chain A"/>
    <property type="match status" value="1"/>
</dbReference>
<accession>A0A1M4YNV2</accession>
<dbReference type="RefSeq" id="WP_072852085.1">
    <property type="nucleotide sequence ID" value="NZ_FQVI01000012.1"/>
</dbReference>
<dbReference type="GO" id="GO:0016758">
    <property type="term" value="F:hexosyltransferase activity"/>
    <property type="evidence" value="ECO:0007669"/>
    <property type="project" value="UniProtKB-ARBA"/>
</dbReference>
<keyword evidence="3" id="KW-1185">Reference proteome</keyword>
<evidence type="ECO:0000259" key="1">
    <source>
        <dbReference type="Pfam" id="PF00535"/>
    </source>
</evidence>
<protein>
    <submittedName>
        <fullName evidence="2">Glycosyl transferase family 2</fullName>
    </submittedName>
</protein>
<dbReference type="Pfam" id="PF00535">
    <property type="entry name" value="Glycos_transf_2"/>
    <property type="match status" value="1"/>
</dbReference>
<name>A0A1M4YNV2_9CLOT</name>
<dbReference type="InterPro" id="IPR029044">
    <property type="entry name" value="Nucleotide-diphossugar_trans"/>
</dbReference>
<evidence type="ECO:0000313" key="3">
    <source>
        <dbReference type="Proteomes" id="UP000184245"/>
    </source>
</evidence>
<feature type="domain" description="Glycosyltransferase 2-like" evidence="1">
    <location>
        <begin position="3"/>
        <end position="164"/>
    </location>
</feature>
<keyword evidence="2" id="KW-0808">Transferase</keyword>
<organism evidence="2 3">
    <name type="scientific">Lactonifactor longoviformis DSM 17459</name>
    <dbReference type="NCBI Taxonomy" id="1122155"/>
    <lineage>
        <taxon>Bacteria</taxon>
        <taxon>Bacillati</taxon>
        <taxon>Bacillota</taxon>
        <taxon>Clostridia</taxon>
        <taxon>Eubacteriales</taxon>
        <taxon>Clostridiaceae</taxon>
        <taxon>Lactonifactor</taxon>
    </lineage>
</organism>
<dbReference type="AlphaFoldDB" id="A0A1M4YNV2"/>
<evidence type="ECO:0000313" key="2">
    <source>
        <dbReference type="EMBL" id="SHF07182.1"/>
    </source>
</evidence>
<dbReference type="InterPro" id="IPR001173">
    <property type="entry name" value="Glyco_trans_2-like"/>
</dbReference>
<dbReference type="EMBL" id="FQVI01000012">
    <property type="protein sequence ID" value="SHF07182.1"/>
    <property type="molecule type" value="Genomic_DNA"/>
</dbReference>
<proteinExistence type="predicted"/>
<dbReference type="SUPFAM" id="SSF53448">
    <property type="entry name" value="Nucleotide-diphospho-sugar transferases"/>
    <property type="match status" value="1"/>
</dbReference>
<reference evidence="2 3" key="1">
    <citation type="submission" date="2016-11" db="EMBL/GenBank/DDBJ databases">
        <authorList>
            <person name="Jaros S."/>
            <person name="Januszkiewicz K."/>
            <person name="Wedrychowicz H."/>
        </authorList>
    </citation>
    <scope>NUCLEOTIDE SEQUENCE [LARGE SCALE GENOMIC DNA]</scope>
    <source>
        <strain evidence="2 3">DSM 17459</strain>
    </source>
</reference>
<dbReference type="PANTHER" id="PTHR22916:SF3">
    <property type="entry name" value="UDP-GLCNAC:BETAGAL BETA-1,3-N-ACETYLGLUCOSAMINYLTRANSFERASE-LIKE PROTEIN 1"/>
    <property type="match status" value="1"/>
</dbReference>
<sequence>MVSVIIPTYGGAAGIKKVIESILVQTYKNIEIIVVDDNGKGTDNQRKTIKRLKKYIDEKSIIYIIHEKNLGGSSARNTGAKVSKGDYLMFLDDDDTVSNDKIENQVKALQDVGCKYGIAYCSTRVFYDNKLSNIIKVKKNGDILYDYLLGKVYMGTGTALMVRDAWESLGGYNESFVRHQDWEFFARVLDKYDAIAVDNVYFNRYITNRNLPQNIDLTEKYADHYIEFLKRYPFHIPNRQIRKVINMNNSRIALCCIREKQYKRFFKVMSKYDNIVQAYSSFVRFMLLVCFQKLIGRKS</sequence>
<dbReference type="Proteomes" id="UP000184245">
    <property type="component" value="Unassembled WGS sequence"/>
</dbReference>
<gene>
    <name evidence="2" type="ORF">SAMN02745158_02424</name>
</gene>
<dbReference type="PANTHER" id="PTHR22916">
    <property type="entry name" value="GLYCOSYLTRANSFERASE"/>
    <property type="match status" value="1"/>
</dbReference>